<evidence type="ECO:0000256" key="2">
    <source>
        <dbReference type="ARBA" id="ARBA00022694"/>
    </source>
</evidence>
<dbReference type="OrthoDB" id="442863at2759"/>
<evidence type="ECO:0000259" key="5">
    <source>
        <dbReference type="Pfam" id="PF06978"/>
    </source>
</evidence>
<dbReference type="CTD" id="10940"/>
<evidence type="ECO:0000259" key="6">
    <source>
        <dbReference type="Pfam" id="PF08170"/>
    </source>
</evidence>
<proteinExistence type="predicted"/>
<feature type="domain" description="Pop1 N-terminal" evidence="5">
    <location>
        <begin position="160"/>
        <end position="225"/>
    </location>
</feature>
<dbReference type="Pfam" id="PF22770">
    <property type="entry name" value="POP1_C"/>
    <property type="match status" value="1"/>
</dbReference>
<feature type="domain" description="Pop1 N-terminal" evidence="5">
    <location>
        <begin position="76"/>
        <end position="151"/>
    </location>
</feature>
<dbReference type="InterPro" id="IPR012590">
    <property type="entry name" value="POPLD_dom"/>
</dbReference>
<comment type="subcellular location">
    <subcellularLocation>
        <location evidence="1">Nucleus</location>
    </subcellularLocation>
</comment>
<dbReference type="Pfam" id="PF06978">
    <property type="entry name" value="POP1_N"/>
    <property type="match status" value="2"/>
</dbReference>
<dbReference type="PANTHER" id="PTHR22731">
    <property type="entry name" value="RIBONUCLEASES P/MRP PROTEIN SUBUNIT POP1"/>
    <property type="match status" value="1"/>
</dbReference>
<gene>
    <name evidence="9 10" type="primary">POP1</name>
</gene>
<dbReference type="GO" id="GO:0000172">
    <property type="term" value="C:ribonuclease MRP complex"/>
    <property type="evidence" value="ECO:0007669"/>
    <property type="project" value="InterPro"/>
</dbReference>
<dbReference type="AlphaFoldDB" id="A0A6I9YHZ1"/>
<dbReference type="InterPro" id="IPR009723">
    <property type="entry name" value="Pop1_N"/>
</dbReference>
<evidence type="ECO:0000256" key="3">
    <source>
        <dbReference type="ARBA" id="ARBA00023242"/>
    </source>
</evidence>
<dbReference type="KEGG" id="tsr:106550420"/>
<name>A0A6I9YHZ1_9SAUR</name>
<dbReference type="Proteomes" id="UP000504617">
    <property type="component" value="Unplaced"/>
</dbReference>
<evidence type="ECO:0000256" key="4">
    <source>
        <dbReference type="SAM" id="MobiDB-lite"/>
    </source>
</evidence>
<evidence type="ECO:0000259" key="7">
    <source>
        <dbReference type="Pfam" id="PF22770"/>
    </source>
</evidence>
<feature type="compositionally biased region" description="Basic residues" evidence="4">
    <location>
        <begin position="1"/>
        <end position="14"/>
    </location>
</feature>
<feature type="region of interest" description="Disordered" evidence="4">
    <location>
        <begin position="852"/>
        <end position="883"/>
    </location>
</feature>
<evidence type="ECO:0000256" key="1">
    <source>
        <dbReference type="ARBA" id="ARBA00004123"/>
    </source>
</evidence>
<organism evidence="8 10">
    <name type="scientific">Thamnophis sirtalis</name>
    <dbReference type="NCBI Taxonomy" id="35019"/>
    <lineage>
        <taxon>Eukaryota</taxon>
        <taxon>Metazoa</taxon>
        <taxon>Chordata</taxon>
        <taxon>Craniata</taxon>
        <taxon>Vertebrata</taxon>
        <taxon>Euteleostomi</taxon>
        <taxon>Lepidosauria</taxon>
        <taxon>Squamata</taxon>
        <taxon>Bifurcata</taxon>
        <taxon>Unidentata</taxon>
        <taxon>Episquamata</taxon>
        <taxon>Toxicofera</taxon>
        <taxon>Serpentes</taxon>
        <taxon>Colubroidea</taxon>
        <taxon>Colubridae</taxon>
        <taxon>Natricinae</taxon>
        <taxon>Thamnophis</taxon>
    </lineage>
</organism>
<feature type="domain" description="POP1 C-terminal" evidence="7">
    <location>
        <begin position="812"/>
        <end position="980"/>
    </location>
</feature>
<feature type="region of interest" description="Disordered" evidence="4">
    <location>
        <begin position="1"/>
        <end position="24"/>
    </location>
</feature>
<dbReference type="PANTHER" id="PTHR22731:SF3">
    <property type="entry name" value="RIBONUCLEASES P_MRP PROTEIN SUBUNIT POP1"/>
    <property type="match status" value="1"/>
</dbReference>
<accession>A0A6I9YHZ1</accession>
<feature type="compositionally biased region" description="Basic and acidic residues" evidence="4">
    <location>
        <begin position="852"/>
        <end position="862"/>
    </location>
</feature>
<evidence type="ECO:0000313" key="9">
    <source>
        <dbReference type="RefSeq" id="XP_013923801.1"/>
    </source>
</evidence>
<dbReference type="RefSeq" id="XP_013923802.1">
    <property type="nucleotide sequence ID" value="XM_014068327.1"/>
</dbReference>
<dbReference type="GO" id="GO:0001682">
    <property type="term" value="P:tRNA 5'-leader removal"/>
    <property type="evidence" value="ECO:0007669"/>
    <property type="project" value="InterPro"/>
</dbReference>
<dbReference type="InterPro" id="IPR055079">
    <property type="entry name" value="POP1_C"/>
</dbReference>
<evidence type="ECO:0000313" key="10">
    <source>
        <dbReference type="RefSeq" id="XP_013923802.1"/>
    </source>
</evidence>
<sequence length="980" mass="111941">MSNAKQKRRGKKMKNQPASVTYPFDAGPSHNEAYFWNGGERTPQRKKQELHFETSQQGFYQKVSHEMPKCITVSPFVQARAAEIKAMLKAVKQKSSNTLVFQSLPRHMRRRAMSHNVKRLPRRLRQLATIEAEKPEHQKKALPKSKCRKARRRHINLVLEFNRRQKKNIWLETHIWHAKRFHMVKKWGYCLGDKPTMKSYRACYRAMTQHCLLQDLSYYCCLELIGKEETLLTALARMCNVNTGPTFAAISCLSGKRQGSLVLYQKDRYPQDTLGPVTFLWKPRHGSGETSENRQLWIWTHPAFKQGILAELKSVFQCSEPVETYKPEPVVTFTQEEDKTNIPEHVGHKRKRKDKAGETVVPVKKIIGDGTRDPNQPYCWSSQTTGITISDLTMEILRYRLIGPLSHCILTEALKVAFVHTDLDPTDPEINSWWVENCKNPDWVSLHHRQESNFETMQGLASSDIPSGTVLGLTVGDPRVNLPKKRLKAMPNPAKYQEDKVKQLMLEGVSEECAQSFLWDSNVRKSVTDHKMSEQDLNHLRSKLLVPGSHLDLGLGESKIPILLVQQPGKMLGDDRLGWGSGWDIYLPKGWGMAFWLPFIYQGARVGGLQEALKHSLYKGTPHVPHDYPDCPAGSQFAKELEESLLEKFKRRPPAKRANYIKHGTLAPFLCPWDKLTQNWETRYKVNMESTQLSALEREDCVSEEHVLGGPSSTTSAVDAPTSKADQQIDTCCQIMQMENEEKAIDPCKTDEVISSQAFCILRTRKLLRQISFWCHPTSGKRRYRQHRASKMNEKELTEDTLMCINQHYPRALVWVSLSLLRKGNPELHTMICIPEKEDLLQLDKDQHFCGPQEPKHKDQFKNKLPKQKGRRKKANDGKVTENSALKPMDVMADIQEDLVLGLWPHPLPDVVSHCSRVLLGFVTQGDFSLASGCGEALGFVSLTGLLQMLIDQPADKKGLVLLRNPDSLQYRFARLSVEV</sequence>
<evidence type="ECO:0000313" key="8">
    <source>
        <dbReference type="Proteomes" id="UP000504617"/>
    </source>
</evidence>
<keyword evidence="8" id="KW-1185">Reference proteome</keyword>
<protein>
    <submittedName>
        <fullName evidence="9 10">Ribonucleases P/MRP protein subunit POP1</fullName>
    </submittedName>
</protein>
<dbReference type="InterPro" id="IPR039182">
    <property type="entry name" value="Pop1"/>
</dbReference>
<reference evidence="9 10" key="1">
    <citation type="submission" date="2025-04" db="UniProtKB">
        <authorList>
            <consortium name="RefSeq"/>
        </authorList>
    </citation>
    <scope>IDENTIFICATION</scope>
    <source>
        <tissue evidence="9 10">Skeletal muscle</tissue>
    </source>
</reference>
<dbReference type="Pfam" id="PF08170">
    <property type="entry name" value="POPLD"/>
    <property type="match status" value="1"/>
</dbReference>
<feature type="compositionally biased region" description="Basic residues" evidence="4">
    <location>
        <begin position="864"/>
        <end position="874"/>
    </location>
</feature>
<dbReference type="GeneID" id="106550420"/>
<feature type="domain" description="POPLD" evidence="6">
    <location>
        <begin position="582"/>
        <end position="673"/>
    </location>
</feature>
<dbReference type="RefSeq" id="XP_013923801.1">
    <property type="nucleotide sequence ID" value="XM_014068326.1"/>
</dbReference>
<dbReference type="GO" id="GO:0005655">
    <property type="term" value="C:nucleolar ribonuclease P complex"/>
    <property type="evidence" value="ECO:0007669"/>
    <property type="project" value="InterPro"/>
</dbReference>
<keyword evidence="3" id="KW-0539">Nucleus</keyword>
<keyword evidence="2" id="KW-0819">tRNA processing</keyword>